<comment type="caution">
    <text evidence="13">The sequence shown here is derived from an EMBL/GenBank/DDBJ whole genome shotgun (WGS) entry which is preliminary data.</text>
</comment>
<evidence type="ECO:0000256" key="6">
    <source>
        <dbReference type="ARBA" id="ARBA00023136"/>
    </source>
</evidence>
<feature type="transmembrane region" description="Helical" evidence="8">
    <location>
        <begin position="444"/>
        <end position="462"/>
    </location>
</feature>
<keyword evidence="5 8" id="KW-1133">Transmembrane helix</keyword>
<dbReference type="PANTHER" id="PTHR13018">
    <property type="entry name" value="PROBABLE MEMBRANE PROTEIN DUF221-RELATED"/>
    <property type="match status" value="1"/>
</dbReference>
<evidence type="ECO:0000256" key="8">
    <source>
        <dbReference type="SAM" id="Phobius"/>
    </source>
</evidence>
<feature type="domain" description="CSC1/OSCA1-like cytosolic" evidence="12">
    <location>
        <begin position="195"/>
        <end position="434"/>
    </location>
</feature>
<keyword evidence="4 8" id="KW-0812">Transmembrane</keyword>
<feature type="transmembrane region" description="Helical" evidence="8">
    <location>
        <begin position="540"/>
        <end position="565"/>
    </location>
</feature>
<feature type="compositionally biased region" description="Basic and acidic residues" evidence="7">
    <location>
        <begin position="821"/>
        <end position="834"/>
    </location>
</feature>
<keyword evidence="3" id="KW-0813">Transport</keyword>
<feature type="transmembrane region" description="Helical" evidence="8">
    <location>
        <begin position="733"/>
        <end position="751"/>
    </location>
</feature>
<feature type="domain" description="CSC1/OSCA1-like 7TM region" evidence="9">
    <location>
        <begin position="448"/>
        <end position="718"/>
    </location>
</feature>
<dbReference type="InterPro" id="IPR032880">
    <property type="entry name" value="CSC1/OSCA1-like_N"/>
</dbReference>
<dbReference type="InterPro" id="IPR003864">
    <property type="entry name" value="CSC1/OSCA1-like_7TM"/>
</dbReference>
<evidence type="ECO:0008006" key="15">
    <source>
        <dbReference type="Google" id="ProtNLM"/>
    </source>
</evidence>
<feature type="transmembrane region" description="Helical" evidence="8">
    <location>
        <begin position="651"/>
        <end position="675"/>
    </location>
</feature>
<gene>
    <name evidence="13" type="ORF">NliqN6_0535</name>
</gene>
<feature type="domain" description="10TM putative phosphate transporter extracellular tail" evidence="10">
    <location>
        <begin position="935"/>
        <end position="1007"/>
    </location>
</feature>
<dbReference type="InterPro" id="IPR027815">
    <property type="entry name" value="CSC1/OSCA1-like_cyt"/>
</dbReference>
<evidence type="ECO:0000256" key="2">
    <source>
        <dbReference type="ARBA" id="ARBA00007779"/>
    </source>
</evidence>
<sequence length="1014" mass="112496">MSNSTDNEAFNQAVSATTESFVSSLVVNLAVAGGELLAWVLIRRQFKAIYEPRTYLPPKAKRAPQLTKNLVLVLWELINSDPELVLRKNGVDAYVFIRFLRMMLKIFIPTWLLTWAILLPIDAVGTQVEGKTGLDQLTYGNIDPRHQSRLWAHLVMAYIFTFYMYFNIQREMRKWVAIRQRYLVSPEHSRLAQANTVLITGIDKHYLDEARLAQLFSHLPGGVKRIWLNRNLKEMVQYHNTRVKATGKLENAQVALIKRARDLKVKREKAVAKGGKYPSNLDPAKVNIDIVQKGIHSPSSQLLAELGGDHRRASELLEADRLVPRSSRPKHKLPPKWFPIALPFTGTQVDTIDWAREQIVKTGIALEKARTQLQEDIDKPGTEGETYPPLNSAFIYFHQQIAAHMANQILLHDQPYRMAGHYTEVAPEDVVWSNLNLNPYERKVRLVASYAITLGLVILWTFPTGFIGGLSNLSGLCEQYDLGPFCGNNRVLNGVVQGVLPPILLALLNLLLPIVLRGLAHFEGIPRKTGIELSLMTRYAIFLIFNSFLIVTLSSGLFASIPAIANNPASVATILAQNMPRASTFFITYVMTQAAGSIGNLLQPVTLVIYLIKLILQGGTPRSVYNKKYSMQTPAWGQTFPSVTLLSVIGISYAIISPIVSGLAVAAFFLAYVVYKYLYTWVIDQPPFSDTGGSFFPKAITHLLVGMYIQEVALCALFFLARNASGRVSAIPQGILMIILIVTTAAFHYIIHDSYGPLEKSLPLSLAYLSHGMPAEEGHEGSILEGSDAEFDPRPTAVKRQSQLHGDEDTEETMETDDDGAFERYSDTSEDRQHLRSPSLPVEKEKQVEMADLGKSGPLAPRAEAPPQNIPLTSEEREAQQAQQDAARDVDSHEMAVRPSTPVTDAPAVHPVDFAAIDTEANEADDPVQHSAAKQSAGERSREDFDADAFAHPATKEPQRIIWLPKDELGLAAAEVKDNLSIGIASTTKDAVFNDEGKVEIYGPPPDQFEGTDE</sequence>
<organism evidence="13 14">
    <name type="scientific">Naganishia liquefaciens</name>
    <dbReference type="NCBI Taxonomy" id="104408"/>
    <lineage>
        <taxon>Eukaryota</taxon>
        <taxon>Fungi</taxon>
        <taxon>Dikarya</taxon>
        <taxon>Basidiomycota</taxon>
        <taxon>Agaricomycotina</taxon>
        <taxon>Tremellomycetes</taxon>
        <taxon>Filobasidiales</taxon>
        <taxon>Filobasidiaceae</taxon>
        <taxon>Naganishia</taxon>
    </lineage>
</organism>
<dbReference type="Pfam" id="PF12621">
    <property type="entry name" value="PHM7_ext"/>
    <property type="match status" value="1"/>
</dbReference>
<feature type="region of interest" description="Disordered" evidence="7">
    <location>
        <begin position="777"/>
        <end position="847"/>
    </location>
</feature>
<dbReference type="InterPro" id="IPR022257">
    <property type="entry name" value="PHM7_ext"/>
</dbReference>
<comment type="similarity">
    <text evidence="2">Belongs to the CSC1 (TC 1.A.17) family.</text>
</comment>
<dbReference type="Proteomes" id="UP000620104">
    <property type="component" value="Unassembled WGS sequence"/>
</dbReference>
<dbReference type="InterPro" id="IPR045122">
    <property type="entry name" value="Csc1-like"/>
</dbReference>
<evidence type="ECO:0000256" key="7">
    <source>
        <dbReference type="SAM" id="MobiDB-lite"/>
    </source>
</evidence>
<dbReference type="PANTHER" id="PTHR13018:SF143">
    <property type="entry name" value="CSC1_OSCA1-LIKE 7TM REGION DOMAIN-CONTAINING PROTEIN"/>
    <property type="match status" value="1"/>
</dbReference>
<name>A0A8H3TN77_9TREE</name>
<evidence type="ECO:0000259" key="10">
    <source>
        <dbReference type="Pfam" id="PF12621"/>
    </source>
</evidence>
<feature type="transmembrane region" description="Helical" evidence="8">
    <location>
        <begin position="695"/>
        <end position="721"/>
    </location>
</feature>
<protein>
    <recommendedName>
        <fullName evidence="15">DUF221-domain-containing protein</fullName>
    </recommendedName>
</protein>
<feature type="transmembrane region" description="Helical" evidence="8">
    <location>
        <begin position="585"/>
        <end position="612"/>
    </location>
</feature>
<keyword evidence="6 8" id="KW-0472">Membrane</keyword>
<evidence type="ECO:0000313" key="13">
    <source>
        <dbReference type="EMBL" id="GHJ84133.1"/>
    </source>
</evidence>
<dbReference type="GO" id="GO:0005886">
    <property type="term" value="C:plasma membrane"/>
    <property type="evidence" value="ECO:0007669"/>
    <property type="project" value="TreeGrafter"/>
</dbReference>
<dbReference type="AlphaFoldDB" id="A0A8H3TN77"/>
<dbReference type="Pfam" id="PF14703">
    <property type="entry name" value="PHM7_cyt"/>
    <property type="match status" value="1"/>
</dbReference>
<feature type="transmembrane region" description="Helical" evidence="8">
    <location>
        <begin position="148"/>
        <end position="166"/>
    </location>
</feature>
<comment type="subcellular location">
    <subcellularLocation>
        <location evidence="1">Membrane</location>
        <topology evidence="1">Multi-pass membrane protein</topology>
    </subcellularLocation>
</comment>
<evidence type="ECO:0000256" key="3">
    <source>
        <dbReference type="ARBA" id="ARBA00022448"/>
    </source>
</evidence>
<proteinExistence type="inferred from homology"/>
<evidence type="ECO:0000313" key="14">
    <source>
        <dbReference type="Proteomes" id="UP000620104"/>
    </source>
</evidence>
<dbReference type="EMBL" id="BLZA01000007">
    <property type="protein sequence ID" value="GHJ84133.1"/>
    <property type="molecule type" value="Genomic_DNA"/>
</dbReference>
<feature type="domain" description="CSC1/OSCA1-like N-terminal transmembrane" evidence="11">
    <location>
        <begin position="20"/>
        <end position="171"/>
    </location>
</feature>
<keyword evidence="14" id="KW-1185">Reference proteome</keyword>
<reference evidence="13" key="1">
    <citation type="submission" date="2020-07" db="EMBL/GenBank/DDBJ databases">
        <title>Draft Genome Sequence of a Deep-Sea Yeast, Naganishia (Cryptococcus) liquefaciens strain N6.</title>
        <authorList>
            <person name="Han Y.W."/>
            <person name="Kajitani R."/>
            <person name="Morimoto H."/>
            <person name="Parhat M."/>
            <person name="Tsubouchi H."/>
            <person name="Bakenova O."/>
            <person name="Ogata M."/>
            <person name="Argunhan B."/>
            <person name="Aoki R."/>
            <person name="Kajiwara S."/>
            <person name="Itoh T."/>
            <person name="Iwasaki H."/>
        </authorList>
    </citation>
    <scope>NUCLEOTIDE SEQUENCE</scope>
    <source>
        <strain evidence="13">N6</strain>
    </source>
</reference>
<feature type="transmembrane region" description="Helical" evidence="8">
    <location>
        <begin position="106"/>
        <end position="128"/>
    </location>
</feature>
<evidence type="ECO:0000259" key="11">
    <source>
        <dbReference type="Pfam" id="PF13967"/>
    </source>
</evidence>
<feature type="transmembrane region" description="Helical" evidence="8">
    <location>
        <begin position="499"/>
        <end position="519"/>
    </location>
</feature>
<feature type="compositionally biased region" description="Acidic residues" evidence="7">
    <location>
        <begin position="808"/>
        <end position="820"/>
    </location>
</feature>
<evidence type="ECO:0000256" key="1">
    <source>
        <dbReference type="ARBA" id="ARBA00004141"/>
    </source>
</evidence>
<feature type="region of interest" description="Disordered" evidence="7">
    <location>
        <begin position="874"/>
        <end position="955"/>
    </location>
</feature>
<dbReference type="Pfam" id="PF02714">
    <property type="entry name" value="RSN1_7TM"/>
    <property type="match status" value="1"/>
</dbReference>
<feature type="compositionally biased region" description="Basic and acidic residues" evidence="7">
    <location>
        <begin position="886"/>
        <end position="896"/>
    </location>
</feature>
<evidence type="ECO:0000259" key="9">
    <source>
        <dbReference type="Pfam" id="PF02714"/>
    </source>
</evidence>
<evidence type="ECO:0000259" key="12">
    <source>
        <dbReference type="Pfam" id="PF14703"/>
    </source>
</evidence>
<accession>A0A8H3TN77</accession>
<feature type="transmembrane region" description="Helical" evidence="8">
    <location>
        <begin position="20"/>
        <end position="42"/>
    </location>
</feature>
<dbReference type="Pfam" id="PF13967">
    <property type="entry name" value="RSN1_TM"/>
    <property type="match status" value="1"/>
</dbReference>
<dbReference type="GO" id="GO:0005227">
    <property type="term" value="F:calcium-activated cation channel activity"/>
    <property type="evidence" value="ECO:0007669"/>
    <property type="project" value="InterPro"/>
</dbReference>
<evidence type="ECO:0000256" key="4">
    <source>
        <dbReference type="ARBA" id="ARBA00022692"/>
    </source>
</evidence>
<dbReference type="OrthoDB" id="1076608at2759"/>
<evidence type="ECO:0000256" key="5">
    <source>
        <dbReference type="ARBA" id="ARBA00022989"/>
    </source>
</evidence>